<dbReference type="SUPFAM" id="SSF56281">
    <property type="entry name" value="Metallo-hydrolase/oxidoreductase"/>
    <property type="match status" value="1"/>
</dbReference>
<dbReference type="Proteomes" id="UP001528411">
    <property type="component" value="Unassembled WGS sequence"/>
</dbReference>
<name>A0ABT5F895_9GAMM</name>
<organism evidence="2 3">
    <name type="scientific">Psychrosphaera algicola</name>
    <dbReference type="NCBI Taxonomy" id="3023714"/>
    <lineage>
        <taxon>Bacteria</taxon>
        <taxon>Pseudomonadati</taxon>
        <taxon>Pseudomonadota</taxon>
        <taxon>Gammaproteobacteria</taxon>
        <taxon>Alteromonadales</taxon>
        <taxon>Pseudoalteromonadaceae</taxon>
        <taxon>Psychrosphaera</taxon>
    </lineage>
</organism>
<feature type="domain" description="Metallo-beta-lactamase" evidence="1">
    <location>
        <begin position="15"/>
        <end position="81"/>
    </location>
</feature>
<accession>A0ABT5F895</accession>
<evidence type="ECO:0000259" key="1">
    <source>
        <dbReference type="Pfam" id="PF00753"/>
    </source>
</evidence>
<dbReference type="InterPro" id="IPR001279">
    <property type="entry name" value="Metallo-B-lactamas"/>
</dbReference>
<dbReference type="RefSeq" id="WP_272179567.1">
    <property type="nucleotide sequence ID" value="NZ_JAQOMS010000002.1"/>
</dbReference>
<protein>
    <submittedName>
        <fullName evidence="2">MBL fold metallo-hydrolase</fullName>
    </submittedName>
</protein>
<dbReference type="Pfam" id="PF00753">
    <property type="entry name" value="Lactamase_B"/>
    <property type="match status" value="1"/>
</dbReference>
<evidence type="ECO:0000313" key="2">
    <source>
        <dbReference type="EMBL" id="MDC2887774.1"/>
    </source>
</evidence>
<reference evidence="2 3" key="1">
    <citation type="submission" date="2023-01" db="EMBL/GenBank/DDBJ databases">
        <title>Psychrosphaera sp. nov., isolated from marine algae.</title>
        <authorList>
            <person name="Bayburt H."/>
            <person name="Choi B.J."/>
            <person name="Kim J.M."/>
            <person name="Choi D.G."/>
            <person name="Jeon C.O."/>
        </authorList>
    </citation>
    <scope>NUCLEOTIDE SEQUENCE [LARGE SCALE GENOMIC DNA]</scope>
    <source>
        <strain evidence="2 3">G1-22</strain>
    </source>
</reference>
<evidence type="ECO:0000313" key="3">
    <source>
        <dbReference type="Proteomes" id="UP001528411"/>
    </source>
</evidence>
<sequence>MYQVVKIPAFSDNYIWAIHNNEGKCAIVDSSDGDVVMSFLQIQQFELTEILITHHHSDHIGGVKQLQSHFPNCKIYGPDTSRFNSFAQELNKVTL</sequence>
<proteinExistence type="predicted"/>
<dbReference type="PANTHER" id="PTHR43705:SF1">
    <property type="entry name" value="HYDROXYACYLGLUTATHIONE HYDROLASE GLOB"/>
    <property type="match status" value="1"/>
</dbReference>
<dbReference type="EMBL" id="JAQOMS010000002">
    <property type="protein sequence ID" value="MDC2887774.1"/>
    <property type="molecule type" value="Genomic_DNA"/>
</dbReference>
<dbReference type="Gene3D" id="3.60.15.10">
    <property type="entry name" value="Ribonuclease Z/Hydroxyacylglutathione hydrolase-like"/>
    <property type="match status" value="1"/>
</dbReference>
<keyword evidence="3" id="KW-1185">Reference proteome</keyword>
<dbReference type="InterPro" id="IPR036866">
    <property type="entry name" value="RibonucZ/Hydroxyglut_hydro"/>
</dbReference>
<gene>
    <name evidence="2" type="ORF">PN838_01565</name>
</gene>
<dbReference type="PANTHER" id="PTHR43705">
    <property type="entry name" value="HYDROXYACYLGLUTATHIONE HYDROLASE"/>
    <property type="match status" value="1"/>
</dbReference>
<dbReference type="InterPro" id="IPR050110">
    <property type="entry name" value="Glyoxalase_II_hydrolase"/>
</dbReference>
<comment type="caution">
    <text evidence="2">The sequence shown here is derived from an EMBL/GenBank/DDBJ whole genome shotgun (WGS) entry which is preliminary data.</text>
</comment>